<keyword evidence="3" id="KW-1185">Reference proteome</keyword>
<dbReference type="GO" id="GO:0009360">
    <property type="term" value="C:DNA polymerase III complex"/>
    <property type="evidence" value="ECO:0007669"/>
    <property type="project" value="TreeGrafter"/>
</dbReference>
<reference evidence="2 3" key="1">
    <citation type="submission" date="2020-07" db="EMBL/GenBank/DDBJ databases">
        <title>Draft genome and description of Microvirga mediterraneensis Marseille-Q2068 sp. nov.</title>
        <authorList>
            <person name="Boxberger M."/>
        </authorList>
    </citation>
    <scope>NUCLEOTIDE SEQUENCE [LARGE SCALE GENOMIC DNA]</scope>
    <source>
        <strain evidence="2 3">Marseille-Q2068</strain>
    </source>
</reference>
<keyword evidence="2" id="KW-0548">Nucleotidyltransferase</keyword>
<dbReference type="PANTHER" id="PTHR11669">
    <property type="entry name" value="REPLICATION FACTOR C / DNA POLYMERASE III GAMMA-TAU SUBUNIT"/>
    <property type="match status" value="1"/>
</dbReference>
<accession>A0A838BQK9</accession>
<dbReference type="GO" id="GO:0003887">
    <property type="term" value="F:DNA-directed DNA polymerase activity"/>
    <property type="evidence" value="ECO:0007669"/>
    <property type="project" value="UniProtKB-EC"/>
</dbReference>
<organism evidence="2 3">
    <name type="scientific">Microvirga mediterraneensis</name>
    <dbReference type="NCBI Taxonomy" id="2754695"/>
    <lineage>
        <taxon>Bacteria</taxon>
        <taxon>Pseudomonadati</taxon>
        <taxon>Pseudomonadota</taxon>
        <taxon>Alphaproteobacteria</taxon>
        <taxon>Hyphomicrobiales</taxon>
        <taxon>Methylobacteriaceae</taxon>
        <taxon>Microvirga</taxon>
    </lineage>
</organism>
<proteinExistence type="predicted"/>
<protein>
    <submittedName>
        <fullName evidence="2">DNA polymerase III subunit delta</fullName>
        <ecNumber evidence="2">2.7.7.7</ecNumber>
    </submittedName>
</protein>
<dbReference type="InterPro" id="IPR027417">
    <property type="entry name" value="P-loop_NTPase"/>
</dbReference>
<dbReference type="EC" id="2.7.7.7" evidence="2"/>
<evidence type="ECO:0000313" key="3">
    <source>
        <dbReference type="Proteomes" id="UP000572984"/>
    </source>
</evidence>
<dbReference type="Pfam" id="PF13177">
    <property type="entry name" value="DNA_pol3_delta2"/>
    <property type="match status" value="1"/>
</dbReference>
<dbReference type="NCBIfam" id="NF005677">
    <property type="entry name" value="PRK07471.1"/>
    <property type="match status" value="1"/>
</dbReference>
<dbReference type="PANTHER" id="PTHR11669:SF8">
    <property type="entry name" value="DNA POLYMERASE III SUBUNIT DELTA"/>
    <property type="match status" value="1"/>
</dbReference>
<gene>
    <name evidence="2" type="ORF">H0S73_14590</name>
</gene>
<comment type="caution">
    <text evidence="2">The sequence shown here is derived from an EMBL/GenBank/DDBJ whole genome shotgun (WGS) entry which is preliminary data.</text>
</comment>
<dbReference type="AlphaFoldDB" id="A0A838BQK9"/>
<dbReference type="Gene3D" id="3.40.50.300">
    <property type="entry name" value="P-loop containing nucleotide triphosphate hydrolases"/>
    <property type="match status" value="1"/>
</dbReference>
<dbReference type="Proteomes" id="UP000572984">
    <property type="component" value="Unassembled WGS sequence"/>
</dbReference>
<dbReference type="GO" id="GO:0006261">
    <property type="term" value="P:DNA-templated DNA replication"/>
    <property type="evidence" value="ECO:0007669"/>
    <property type="project" value="TreeGrafter"/>
</dbReference>
<dbReference type="InterPro" id="IPR050238">
    <property type="entry name" value="DNA_Rep/Repair_Clamp_Loader"/>
</dbReference>
<dbReference type="RefSeq" id="WP_181052835.1">
    <property type="nucleotide sequence ID" value="NZ_JACDXJ010000001.1"/>
</dbReference>
<sequence length="354" mass="38879">MSRDDQGVAEPDQLDNARHPREQFAFFGHRDGEEAFLEGLRSGRLHHAWLIGGAQGIGKATLAYRVARTVLDPQRSNDRTISSLDVPAGSHVARQVAVLSHPNLSVLRRAPATDKKGPSATIPVDAVRRALGMFGSTAADGGYRVCIVDSAEDLTVSSANALLKVIEEPPPRSLFLIVSHAPQRVLPTIRSRCRRLLLRPLEDQDIRGAIASLGSPWTDISQDVVDQALRYGEGSVRRTLELLDAEKVAFIEQVNRLLNGLPKADTKQVLALAEALSKRDADDSYELALETVQRWVSDRLHERAGLGASRLAPLVEVCDKIGRSAREIDVFNLDRRPFILTMFDDLADAVRRAA</sequence>
<name>A0A838BQK9_9HYPH</name>
<dbReference type="EMBL" id="JACDXJ010000001">
    <property type="protein sequence ID" value="MBA1157359.1"/>
    <property type="molecule type" value="Genomic_DNA"/>
</dbReference>
<feature type="region of interest" description="Disordered" evidence="1">
    <location>
        <begin position="1"/>
        <end position="20"/>
    </location>
</feature>
<keyword evidence="2" id="KW-0808">Transferase</keyword>
<evidence type="ECO:0000313" key="2">
    <source>
        <dbReference type="EMBL" id="MBA1157359.1"/>
    </source>
</evidence>
<dbReference type="SUPFAM" id="SSF52540">
    <property type="entry name" value="P-loop containing nucleoside triphosphate hydrolases"/>
    <property type="match status" value="1"/>
</dbReference>
<evidence type="ECO:0000256" key="1">
    <source>
        <dbReference type="SAM" id="MobiDB-lite"/>
    </source>
</evidence>